<gene>
    <name evidence="5" type="ORF">WDV06_28015</name>
</gene>
<dbReference type="EMBL" id="JBBDHD010000099">
    <property type="protein sequence ID" value="MFH7598910.1"/>
    <property type="molecule type" value="Genomic_DNA"/>
</dbReference>
<feature type="region of interest" description="Disordered" evidence="3">
    <location>
        <begin position="259"/>
        <end position="304"/>
    </location>
</feature>
<protein>
    <submittedName>
        <fullName evidence="5">Beta-ketoacyl synthase N-terminal-like domain-containing protein</fullName>
    </submittedName>
</protein>
<sequence>MTDSAIIRPGCRFPGARDTRAFWKLLMSGERRASSVPAERRDRGPFHEPGDRSACHPAYLDQVAFLDGVDRFDALRCGVPPALARGVGPRCRPVPDDAETGCAGFGLDGLRFAVDAARPGSQAAFGQAVARTARGTCRIAVVGGVPLDLAPGCPVGCPRLRGLSAAGTCRPFGEGADGFVLVEGAGTVVLRPLADALAAGDRIHAVVRGIGSAGDGASPGPSRAVRRADGIEALWRPRTEWPGDDPALCHRVAGKPLIGRPRSAAGTAAHPEPGGAAAGPRQAAAGSSGSGGTGVHAAPGRRPV</sequence>
<dbReference type="PANTHER" id="PTHR43775">
    <property type="entry name" value="FATTY ACID SYNTHASE"/>
    <property type="match status" value="1"/>
</dbReference>
<evidence type="ECO:0000256" key="1">
    <source>
        <dbReference type="ARBA" id="ARBA00022679"/>
    </source>
</evidence>
<dbReference type="Proteomes" id="UP001610631">
    <property type="component" value="Unassembled WGS sequence"/>
</dbReference>
<dbReference type="SMART" id="SM00825">
    <property type="entry name" value="PKS_KS"/>
    <property type="match status" value="1"/>
</dbReference>
<evidence type="ECO:0000256" key="3">
    <source>
        <dbReference type="SAM" id="MobiDB-lite"/>
    </source>
</evidence>
<feature type="domain" description="Ketosynthase family 3 (KS3)" evidence="4">
    <location>
        <begin position="1"/>
        <end position="304"/>
    </location>
</feature>
<evidence type="ECO:0000313" key="5">
    <source>
        <dbReference type="EMBL" id="MFH7598910.1"/>
    </source>
</evidence>
<dbReference type="Gene3D" id="3.40.47.10">
    <property type="match status" value="2"/>
</dbReference>
<organism evidence="5 6">
    <name type="scientific">Streptomyces racemochromogenes</name>
    <dbReference type="NCBI Taxonomy" id="67353"/>
    <lineage>
        <taxon>Bacteria</taxon>
        <taxon>Bacillati</taxon>
        <taxon>Actinomycetota</taxon>
        <taxon>Actinomycetes</taxon>
        <taxon>Kitasatosporales</taxon>
        <taxon>Streptomycetaceae</taxon>
        <taxon>Streptomyces</taxon>
    </lineage>
</organism>
<proteinExistence type="predicted"/>
<dbReference type="InterPro" id="IPR014030">
    <property type="entry name" value="Ketoacyl_synth_N"/>
</dbReference>
<evidence type="ECO:0000313" key="6">
    <source>
        <dbReference type="Proteomes" id="UP001610631"/>
    </source>
</evidence>
<accession>A0ABW7PLR5</accession>
<dbReference type="PROSITE" id="PS52004">
    <property type="entry name" value="KS3_2"/>
    <property type="match status" value="1"/>
</dbReference>
<comment type="caution">
    <text evidence="5">The sequence shown here is derived from an EMBL/GenBank/DDBJ whole genome shotgun (WGS) entry which is preliminary data.</text>
</comment>
<keyword evidence="2" id="KW-0511">Multifunctional enzyme</keyword>
<dbReference type="SUPFAM" id="SSF53901">
    <property type="entry name" value="Thiolase-like"/>
    <property type="match status" value="2"/>
</dbReference>
<dbReference type="Pfam" id="PF00109">
    <property type="entry name" value="ketoacyl-synt"/>
    <property type="match status" value="2"/>
</dbReference>
<keyword evidence="1" id="KW-0808">Transferase</keyword>
<dbReference type="RefSeq" id="WP_395512579.1">
    <property type="nucleotide sequence ID" value="NZ_JBBDHD010000099.1"/>
</dbReference>
<keyword evidence="6" id="KW-1185">Reference proteome</keyword>
<feature type="non-terminal residue" evidence="5">
    <location>
        <position position="304"/>
    </location>
</feature>
<dbReference type="InterPro" id="IPR050091">
    <property type="entry name" value="PKS_NRPS_Biosynth_Enz"/>
</dbReference>
<dbReference type="PANTHER" id="PTHR43775:SF51">
    <property type="entry name" value="INACTIVE PHENOLPHTHIOCEROL SYNTHESIS POLYKETIDE SYNTHASE TYPE I PKS1-RELATED"/>
    <property type="match status" value="1"/>
</dbReference>
<evidence type="ECO:0000256" key="2">
    <source>
        <dbReference type="ARBA" id="ARBA00023268"/>
    </source>
</evidence>
<dbReference type="InterPro" id="IPR016039">
    <property type="entry name" value="Thiolase-like"/>
</dbReference>
<feature type="compositionally biased region" description="Low complexity" evidence="3">
    <location>
        <begin position="264"/>
        <end position="287"/>
    </location>
</feature>
<name>A0ABW7PLR5_9ACTN</name>
<evidence type="ECO:0000259" key="4">
    <source>
        <dbReference type="PROSITE" id="PS52004"/>
    </source>
</evidence>
<reference evidence="5 6" key="1">
    <citation type="submission" date="2024-03" db="EMBL/GenBank/DDBJ databases">
        <title>Whole genome sequencing of Streptomyces racemochromogenes, to identify antimicrobial biosynthetic gene clusters.</title>
        <authorList>
            <person name="Suryawanshi P."/>
            <person name="Krishnaraj P.U."/>
            <person name="Arun Y.P."/>
            <person name="Suryawanshi M.P."/>
            <person name="Rakshit O."/>
        </authorList>
    </citation>
    <scope>NUCLEOTIDE SEQUENCE [LARGE SCALE GENOMIC DNA]</scope>
    <source>
        <strain evidence="5 6">AUDT626</strain>
    </source>
</reference>
<dbReference type="InterPro" id="IPR020841">
    <property type="entry name" value="PKS_Beta-ketoAc_synthase_dom"/>
</dbReference>